<accession>Q0E2Y6</accession>
<reference evidence="3" key="2">
    <citation type="journal article" date="2008" name="Nucleic Acids Res.">
        <title>The rice annotation project database (RAP-DB): 2008 update.</title>
        <authorList>
            <consortium name="The rice annotation project (RAP)"/>
        </authorList>
    </citation>
    <scope>GENOME REANNOTATION</scope>
    <source>
        <strain evidence="3">cv. Nipponbare</strain>
    </source>
</reference>
<dbReference type="KEGG" id="dosa:Os02g0203200"/>
<sequence length="147" mass="15525">MTVSTHLASSPASTTLSAPVAARTPTPHPATSRAFVSWSDHCGTATIGAPHATASSVEFHPQCVTKHPTAPCDSTRTWSHHSTTMPPPSPSPSPSSLSSLRTTHRYGRAVAARPRRSSSFCRLLTTDMLPNDTYTTDPAGFASSHSM</sequence>
<dbReference type="AlphaFoldDB" id="Q0E2Y6"/>
<reference evidence="2 3" key="1">
    <citation type="journal article" date="2005" name="Nature">
        <title>The map-based sequence of the rice genome.</title>
        <authorList>
            <consortium name="International rice genome sequencing project (IRGSP)"/>
            <person name="Matsumoto T."/>
            <person name="Wu J."/>
            <person name="Kanamori H."/>
            <person name="Katayose Y."/>
            <person name="Fujisawa M."/>
            <person name="Namiki N."/>
            <person name="Mizuno H."/>
            <person name="Yamamoto K."/>
            <person name="Antonio B.A."/>
            <person name="Baba T."/>
            <person name="Sakata K."/>
            <person name="Nagamura Y."/>
            <person name="Aoki H."/>
            <person name="Arikawa K."/>
            <person name="Arita K."/>
            <person name="Bito T."/>
            <person name="Chiden Y."/>
            <person name="Fujitsuka N."/>
            <person name="Fukunaka R."/>
            <person name="Hamada M."/>
            <person name="Harada C."/>
            <person name="Hayashi A."/>
            <person name="Hijishita S."/>
            <person name="Honda M."/>
            <person name="Hosokawa S."/>
            <person name="Ichikawa Y."/>
            <person name="Idonuma A."/>
            <person name="Iijima M."/>
            <person name="Ikeda M."/>
            <person name="Ikeno M."/>
            <person name="Ito K."/>
            <person name="Ito S."/>
            <person name="Ito T."/>
            <person name="Ito Y."/>
            <person name="Ito Y."/>
            <person name="Iwabuchi A."/>
            <person name="Kamiya K."/>
            <person name="Karasawa W."/>
            <person name="Kurita K."/>
            <person name="Katagiri S."/>
            <person name="Kikuta A."/>
            <person name="Kobayashi H."/>
            <person name="Kobayashi N."/>
            <person name="Machita K."/>
            <person name="Maehara T."/>
            <person name="Masukawa M."/>
            <person name="Mizubayashi T."/>
            <person name="Mukai Y."/>
            <person name="Nagasaki H."/>
            <person name="Nagata Y."/>
            <person name="Naito S."/>
            <person name="Nakashima M."/>
            <person name="Nakama Y."/>
            <person name="Nakamichi Y."/>
            <person name="Nakamura M."/>
            <person name="Meguro A."/>
            <person name="Negishi M."/>
            <person name="Ohta I."/>
            <person name="Ohta T."/>
            <person name="Okamoto M."/>
            <person name="Ono N."/>
            <person name="Saji S."/>
            <person name="Sakaguchi M."/>
            <person name="Sakai K."/>
            <person name="Shibata M."/>
            <person name="Shimokawa T."/>
            <person name="Song J."/>
            <person name="Takazaki Y."/>
            <person name="Terasawa K."/>
            <person name="Tsugane M."/>
            <person name="Tsuji K."/>
            <person name="Ueda S."/>
            <person name="Waki K."/>
            <person name="Yamagata H."/>
            <person name="Yamamoto M."/>
            <person name="Yamamoto S."/>
            <person name="Yamane H."/>
            <person name="Yoshiki S."/>
            <person name="Yoshihara R."/>
            <person name="Yukawa K."/>
            <person name="Zhong H."/>
            <person name="Yano M."/>
            <person name="Yuan Q."/>
            <person name="Ouyang S."/>
            <person name="Liu J."/>
            <person name="Jones K.M."/>
            <person name="Gansberger K."/>
            <person name="Moffat K."/>
            <person name="Hill J."/>
            <person name="Bera J."/>
            <person name="Fadrosh D."/>
            <person name="Jin S."/>
            <person name="Johri S."/>
            <person name="Kim M."/>
            <person name="Overton L."/>
            <person name="Reardon M."/>
            <person name="Tsitrin T."/>
            <person name="Vuong H."/>
            <person name="Weaver B."/>
            <person name="Ciecko A."/>
            <person name="Tallon L."/>
            <person name="Jackson J."/>
            <person name="Pai G."/>
            <person name="Aken S.V."/>
            <person name="Utterback T."/>
            <person name="Reidmuller S."/>
            <person name="Feldblyum T."/>
            <person name="Hsiao J."/>
            <person name="Zismann V."/>
            <person name="Iobst S."/>
            <person name="de Vazeille A.R."/>
            <person name="Buell C.R."/>
            <person name="Ying K."/>
            <person name="Li Y."/>
            <person name="Lu T."/>
            <person name="Huang Y."/>
            <person name="Zhao Q."/>
            <person name="Feng Q."/>
            <person name="Zhang L."/>
            <person name="Zhu J."/>
            <person name="Weng Q."/>
            <person name="Mu J."/>
            <person name="Lu Y."/>
            <person name="Fan D."/>
            <person name="Liu Y."/>
            <person name="Guan J."/>
            <person name="Zhang Y."/>
            <person name="Yu S."/>
            <person name="Liu X."/>
            <person name="Zhang Y."/>
            <person name="Hong G."/>
            <person name="Han B."/>
            <person name="Choisne N."/>
            <person name="Demange N."/>
            <person name="Orjeda G."/>
            <person name="Samain S."/>
            <person name="Cattolico L."/>
            <person name="Pelletier E."/>
            <person name="Couloux A."/>
            <person name="Segurens B."/>
            <person name="Wincker P."/>
            <person name="D'Hont A."/>
            <person name="Scarpelli C."/>
            <person name="Weissenbach J."/>
            <person name="Salanoubat M."/>
            <person name="Quetier F."/>
            <person name="Yu Y."/>
            <person name="Kim H.R."/>
            <person name="Rambo T."/>
            <person name="Currie J."/>
            <person name="Collura K."/>
            <person name="Luo M."/>
            <person name="Yang T."/>
            <person name="Ammiraju J.S.S."/>
            <person name="Engler F."/>
            <person name="Soderlund C."/>
            <person name="Wing R.A."/>
            <person name="Palmer L.E."/>
            <person name="de la Bastide M."/>
            <person name="Spiegel L."/>
            <person name="Nascimento L."/>
            <person name="Zutavern T."/>
            <person name="O'Shaughnessy A."/>
            <person name="Dike S."/>
            <person name="Dedhia N."/>
            <person name="Preston R."/>
            <person name="Balija V."/>
            <person name="McCombie W.R."/>
            <person name="Chow T."/>
            <person name="Chen H."/>
            <person name="Chung M."/>
            <person name="Chen C."/>
            <person name="Shaw J."/>
            <person name="Wu H."/>
            <person name="Hsiao K."/>
            <person name="Chao Y."/>
            <person name="Chu M."/>
            <person name="Cheng C."/>
            <person name="Hour A."/>
            <person name="Lee P."/>
            <person name="Lin S."/>
            <person name="Lin Y."/>
            <person name="Liou J."/>
            <person name="Liu S."/>
            <person name="Hsing Y."/>
            <person name="Raghuvanshi S."/>
            <person name="Mohanty A."/>
            <person name="Bharti A.K."/>
            <person name="Gaur A."/>
            <person name="Gupta V."/>
            <person name="Kumar D."/>
            <person name="Ravi V."/>
            <person name="Vij S."/>
            <person name="Kapur A."/>
            <person name="Khurana P."/>
            <person name="Khurana P."/>
            <person name="Khurana J.P."/>
            <person name="Tyagi A.K."/>
            <person name="Gaikwad K."/>
            <person name="Singh A."/>
            <person name="Dalal V."/>
            <person name="Srivastava S."/>
            <person name="Dixit A."/>
            <person name="Pal A.K."/>
            <person name="Ghazi I.A."/>
            <person name="Yadav M."/>
            <person name="Pandit A."/>
            <person name="Bhargava A."/>
            <person name="Sureshbabu K."/>
            <person name="Batra K."/>
            <person name="Sharma T.R."/>
            <person name="Mohapatra T."/>
            <person name="Singh N.K."/>
            <person name="Messing J."/>
            <person name="Nelson A.B."/>
            <person name="Fuks G."/>
            <person name="Kavchok S."/>
            <person name="Keizer G."/>
            <person name="Linton E."/>
            <person name="Llaca V."/>
            <person name="Song R."/>
            <person name="Tanyolac B."/>
            <person name="Young S."/>
            <person name="Ho-Il K."/>
            <person name="Hahn J.H."/>
            <person name="Sangsakoo G."/>
            <person name="Vanavichit A."/>
            <person name="de Mattos Luiz.A.T."/>
            <person name="Zimmer P.D."/>
            <person name="Malone G."/>
            <person name="Dellagostin O."/>
            <person name="de Oliveira A.C."/>
            <person name="Bevan M."/>
            <person name="Bancroft I."/>
            <person name="Minx P."/>
            <person name="Cordum H."/>
            <person name="Wilson R."/>
            <person name="Cheng Z."/>
            <person name="Jin W."/>
            <person name="Jiang J."/>
            <person name="Leong S.A."/>
            <person name="Iwama H."/>
            <person name="Gojobori T."/>
            <person name="Itoh T."/>
            <person name="Niimura Y."/>
            <person name="Fujii Y."/>
            <person name="Habara T."/>
            <person name="Sakai H."/>
            <person name="Sato Y."/>
            <person name="Wilson G."/>
            <person name="Kumar K."/>
            <person name="McCouch S."/>
            <person name="Juretic N."/>
            <person name="Hoen D."/>
            <person name="Wright S."/>
            <person name="Bruskiewich R."/>
            <person name="Bureau T."/>
            <person name="Miyao A."/>
            <person name="Hirochika H."/>
            <person name="Nishikawa T."/>
            <person name="Kadowaki K."/>
            <person name="Sugiura M."/>
            <person name="Burr B."/>
            <person name="Sasaki T."/>
        </authorList>
    </citation>
    <scope>NUCLEOTIDE SEQUENCE [LARGE SCALE GENOMIC DNA]</scope>
    <source>
        <strain evidence="3">cv. Nipponbare</strain>
    </source>
</reference>
<feature type="compositionally biased region" description="Low complexity" evidence="1">
    <location>
        <begin position="1"/>
        <end position="22"/>
    </location>
</feature>
<name>Q0E2Y6_ORYSJ</name>
<evidence type="ECO:0000256" key="1">
    <source>
        <dbReference type="SAM" id="MobiDB-lite"/>
    </source>
</evidence>
<gene>
    <name evidence="2" type="ordered locus">Os02g0203200</name>
</gene>
<protein>
    <submittedName>
        <fullName evidence="2">Os02g0203200 protein</fullName>
    </submittedName>
</protein>
<feature type="region of interest" description="Disordered" evidence="1">
    <location>
        <begin position="63"/>
        <end position="112"/>
    </location>
</feature>
<organism evidence="2 3">
    <name type="scientific">Oryza sativa subsp. japonica</name>
    <name type="common">Rice</name>
    <dbReference type="NCBI Taxonomy" id="39947"/>
    <lineage>
        <taxon>Eukaryota</taxon>
        <taxon>Viridiplantae</taxon>
        <taxon>Streptophyta</taxon>
        <taxon>Embryophyta</taxon>
        <taxon>Tracheophyta</taxon>
        <taxon>Spermatophyta</taxon>
        <taxon>Magnoliopsida</taxon>
        <taxon>Liliopsida</taxon>
        <taxon>Poales</taxon>
        <taxon>Poaceae</taxon>
        <taxon>BOP clade</taxon>
        <taxon>Oryzoideae</taxon>
        <taxon>Oryzeae</taxon>
        <taxon>Oryzinae</taxon>
        <taxon>Oryza</taxon>
        <taxon>Oryza sativa</taxon>
    </lineage>
</organism>
<dbReference type="Proteomes" id="UP000000763">
    <property type="component" value="Chromosome 2"/>
</dbReference>
<proteinExistence type="predicted"/>
<evidence type="ECO:0000313" key="3">
    <source>
        <dbReference type="Proteomes" id="UP000000763"/>
    </source>
</evidence>
<dbReference type="EMBL" id="AP008208">
    <property type="protein sequence ID" value="BAF08152.1"/>
    <property type="molecule type" value="Genomic_DNA"/>
</dbReference>
<feature type="region of interest" description="Disordered" evidence="1">
    <location>
        <begin position="1"/>
        <end position="32"/>
    </location>
</feature>
<feature type="compositionally biased region" description="Polar residues" evidence="1">
    <location>
        <begin position="72"/>
        <end position="84"/>
    </location>
</feature>
<evidence type="ECO:0000313" key="2">
    <source>
        <dbReference type="EMBL" id="BAF08152.1"/>
    </source>
</evidence>